<dbReference type="SUPFAM" id="SSF46894">
    <property type="entry name" value="C-terminal effector domain of the bipartite response regulators"/>
    <property type="match status" value="1"/>
</dbReference>
<dbReference type="InterPro" id="IPR016032">
    <property type="entry name" value="Sig_transdc_resp-reg_C-effctor"/>
</dbReference>
<dbReference type="SMART" id="SM00421">
    <property type="entry name" value="HTH_LUXR"/>
    <property type="match status" value="1"/>
</dbReference>
<dbReference type="Pfam" id="PF13384">
    <property type="entry name" value="HTH_23"/>
    <property type="match status" value="1"/>
</dbReference>
<dbReference type="Proteomes" id="UP001052739">
    <property type="component" value="Unassembled WGS sequence"/>
</dbReference>
<dbReference type="InterPro" id="IPR036388">
    <property type="entry name" value="WH-like_DNA-bd_sf"/>
</dbReference>
<evidence type="ECO:0000259" key="1">
    <source>
        <dbReference type="SMART" id="SM00421"/>
    </source>
</evidence>
<reference evidence="2" key="1">
    <citation type="submission" date="2024-05" db="EMBL/GenBank/DDBJ databases">
        <title>Whole genome shotgun sequence of Streptomyces hydrogenans NBRC 13475.</title>
        <authorList>
            <person name="Komaki H."/>
            <person name="Tamura T."/>
        </authorList>
    </citation>
    <scope>NUCLEOTIDE SEQUENCE</scope>
    <source>
        <strain evidence="2">NBRC 13475</strain>
    </source>
</reference>
<comment type="caution">
    <text evidence="2">The sequence shown here is derived from an EMBL/GenBank/DDBJ whole genome shotgun (WGS) entry which is preliminary data.</text>
</comment>
<dbReference type="InterPro" id="IPR051797">
    <property type="entry name" value="TrmB-like"/>
</dbReference>
<dbReference type="PANTHER" id="PTHR34293:SF1">
    <property type="entry name" value="HTH-TYPE TRANSCRIPTIONAL REGULATOR TRMBL2"/>
    <property type="match status" value="1"/>
</dbReference>
<dbReference type="PANTHER" id="PTHR34293">
    <property type="entry name" value="HTH-TYPE TRANSCRIPTIONAL REGULATOR TRMBL2"/>
    <property type="match status" value="1"/>
</dbReference>
<accession>A0ABQ3PSX1</accession>
<protein>
    <recommendedName>
        <fullName evidence="1">HTH luxR-type domain-containing protein</fullName>
    </recommendedName>
</protein>
<dbReference type="RefSeq" id="WP_190221715.1">
    <property type="nucleotide sequence ID" value="NZ_BNBS01000004.1"/>
</dbReference>
<dbReference type="Gene3D" id="1.10.10.10">
    <property type="entry name" value="Winged helix-like DNA-binding domain superfamily/Winged helix DNA-binding domain"/>
    <property type="match status" value="1"/>
</dbReference>
<keyword evidence="3" id="KW-1185">Reference proteome</keyword>
<proteinExistence type="predicted"/>
<evidence type="ECO:0000313" key="2">
    <source>
        <dbReference type="EMBL" id="GHI28098.1"/>
    </source>
</evidence>
<gene>
    <name evidence="2" type="ORF">Shyd_94690</name>
</gene>
<evidence type="ECO:0000313" key="3">
    <source>
        <dbReference type="Proteomes" id="UP001052739"/>
    </source>
</evidence>
<sequence length="286" mass="31261">MEIAEAAGVPRRRAEEALRALVERGLATLADDGRYAAAPPSMALGGELAARRERLRHAELAVARLAETYRTAAGERGRGDLVEIVEGTEAIATRYRQLQLSARRSLDILSAGQPEAVTPEDSEEVTVLARDVRVRAVIDQGFLTEPGAAEHVVRSLADGVEVRTVDEVPCKMILCDDEVAMLPLHGRGAAVDPAMVLRGGPALLARDLFAQVWERARPYQRPHDGIDPVDAHILRLLLAGLTDTAIAGQLKLSVRTVQRRLQALTQRAGATTRFQLGWYARQYDWV</sequence>
<dbReference type="EMBL" id="BNDW01000120">
    <property type="protein sequence ID" value="GHI28098.1"/>
    <property type="molecule type" value="Genomic_DNA"/>
</dbReference>
<organism evidence="2 3">
    <name type="scientific">Streptomyces hydrogenans</name>
    <dbReference type="NCBI Taxonomy" id="1873719"/>
    <lineage>
        <taxon>Bacteria</taxon>
        <taxon>Bacillati</taxon>
        <taxon>Actinomycetota</taxon>
        <taxon>Actinomycetes</taxon>
        <taxon>Kitasatosporales</taxon>
        <taxon>Streptomycetaceae</taxon>
        <taxon>Streptomyces</taxon>
    </lineage>
</organism>
<name>A0ABQ3PSX1_9ACTN</name>
<dbReference type="InterPro" id="IPR000792">
    <property type="entry name" value="Tscrpt_reg_LuxR_C"/>
</dbReference>
<feature type="domain" description="HTH luxR-type" evidence="1">
    <location>
        <begin position="223"/>
        <end position="280"/>
    </location>
</feature>